<keyword evidence="1" id="KW-1133">Transmembrane helix</keyword>
<protein>
    <recommendedName>
        <fullName evidence="2">Reverse transcriptase domain-containing protein</fullName>
    </recommendedName>
</protein>
<feature type="transmembrane region" description="Helical" evidence="1">
    <location>
        <begin position="270"/>
        <end position="288"/>
    </location>
</feature>
<dbReference type="PANTHER" id="PTHR33481:SF1">
    <property type="entry name" value="ENDONUCLEASE_EXONUCLEASE_PHOSPHATASE DOMAIN-CONTAINING PROTEIN-RELATED"/>
    <property type="match status" value="1"/>
</dbReference>
<dbReference type="Proteomes" id="UP001213000">
    <property type="component" value="Unassembled WGS sequence"/>
</dbReference>
<reference evidence="3" key="1">
    <citation type="submission" date="2022-07" db="EMBL/GenBank/DDBJ databases">
        <title>Genome Sequence of Leucocoprinus birnbaumii.</title>
        <authorList>
            <person name="Buettner E."/>
        </authorList>
    </citation>
    <scope>NUCLEOTIDE SEQUENCE</scope>
    <source>
        <strain evidence="3">VT141</strain>
    </source>
</reference>
<evidence type="ECO:0000313" key="3">
    <source>
        <dbReference type="EMBL" id="KAJ3570515.1"/>
    </source>
</evidence>
<organism evidence="3 4">
    <name type="scientific">Leucocoprinus birnbaumii</name>
    <dbReference type="NCBI Taxonomy" id="56174"/>
    <lineage>
        <taxon>Eukaryota</taxon>
        <taxon>Fungi</taxon>
        <taxon>Dikarya</taxon>
        <taxon>Basidiomycota</taxon>
        <taxon>Agaricomycotina</taxon>
        <taxon>Agaricomycetes</taxon>
        <taxon>Agaricomycetidae</taxon>
        <taxon>Agaricales</taxon>
        <taxon>Agaricineae</taxon>
        <taxon>Agaricaceae</taxon>
        <taxon>Leucocoprinus</taxon>
    </lineage>
</organism>
<proteinExistence type="predicted"/>
<keyword evidence="1" id="KW-0472">Membrane</keyword>
<dbReference type="AlphaFoldDB" id="A0AAD5VUT4"/>
<dbReference type="PROSITE" id="PS50878">
    <property type="entry name" value="RT_POL"/>
    <property type="match status" value="1"/>
</dbReference>
<accession>A0AAD5VUT4</accession>
<dbReference type="InterPro" id="IPR000477">
    <property type="entry name" value="RT_dom"/>
</dbReference>
<evidence type="ECO:0000259" key="2">
    <source>
        <dbReference type="PROSITE" id="PS50878"/>
    </source>
</evidence>
<evidence type="ECO:0000256" key="1">
    <source>
        <dbReference type="SAM" id="Phobius"/>
    </source>
</evidence>
<dbReference type="Pfam" id="PF00078">
    <property type="entry name" value="RVT_1"/>
    <property type="match status" value="1"/>
</dbReference>
<evidence type="ECO:0000313" key="4">
    <source>
        <dbReference type="Proteomes" id="UP001213000"/>
    </source>
</evidence>
<name>A0AAD5VUT4_9AGAR</name>
<comment type="caution">
    <text evidence="3">The sequence shown here is derived from an EMBL/GenBank/DDBJ whole genome shotgun (WGS) entry which is preliminary data.</text>
</comment>
<keyword evidence="1" id="KW-0812">Transmembrane</keyword>
<dbReference type="EMBL" id="JANIEX010000234">
    <property type="protein sequence ID" value="KAJ3570515.1"/>
    <property type="molecule type" value="Genomic_DNA"/>
</dbReference>
<gene>
    <name evidence="3" type="ORF">NP233_g4356</name>
</gene>
<keyword evidence="4" id="KW-1185">Reference proteome</keyword>
<feature type="domain" description="Reverse transcriptase" evidence="2">
    <location>
        <begin position="1"/>
        <end position="229"/>
    </location>
</feature>
<dbReference type="PANTHER" id="PTHR33481">
    <property type="entry name" value="REVERSE TRANSCRIPTASE"/>
    <property type="match status" value="1"/>
</dbReference>
<sequence length="346" mass="39342">MEANPVSKDIHDPVTRARFAAIHIKGLCQVWELCSYIHCCRLGCQEGLGAKIIDVPPVYVGIWGITSAHQRPDRVAHVCRFFASYLVSRGTRYLWNSFSSNLRSTDVGVGQGSALSPVLSALYLAPVIWLFEWQAVHVGCNVLSYIDDSTLIQRKMLEDNLPPLHEAYKIMFSLFDVFGLVMEHNKSKLFHFTCQQDDANPLTVLDFEPFTAASPLKPKTFWRYLGFYFDWTLSFREHIRYYSTKAISTVRTMGMLGNLLQGLTPKQKRILYWACIVPIAMCRFCLWYNDFAKCKGHLQSLTKMQRCAALWIIGAFRTSPTGGCKALAGLIPIHLHLRKLASQAMY</sequence>